<sequence length="526" mass="61564">MVKLALLLDRRWSGGVSTHAIGLLLSVLALKKIIEERYGKAEVELYFITQEGDFSKFYKGDFEQLYEEYLKGNIKEIIRYVTKNNYKKSSNKISLDKLVNELSRDDIDFKIFGNLGSFLFNSLGEKQNLDKILNKGNFVISAHSEFAGDLLTDMYEAIVLDPYASKYVSIETRKRIEDLFKRRLEKGYTDEYIAKEVIWVLNDLLYNNDTDSIIFNVKKGFLEDEVRKYINLMSKLKEGYTIFPTYILYEQINNLLKALNNFGFNLFIKKPIIMHEPMYMVTLERAYSEEVNIYKEIYKEMYKNTDKVWLLYSGRISPERGSNELLKLYEDLIKEGKKVGLIIISDNIDEDSEFYKKILELADKYEDVEVHLYGKGFGNSLHEYPLYYIGLLKSLGELKNTIYVNPTYLESYGLATLEALIFGNLITMYRDTSGLRELKERGYLNYKLSFKDYQELKNKIIEVIEDIKNGKYDSYINKDVIEELKKEVDPEQIAEKYVEIINKYLESESTEKEIIESKNEEVLAVA</sequence>
<dbReference type="GO" id="GO:0016757">
    <property type="term" value="F:glycosyltransferase activity"/>
    <property type="evidence" value="ECO:0007669"/>
    <property type="project" value="InterPro"/>
</dbReference>
<proteinExistence type="predicted"/>
<evidence type="ECO:0000313" key="3">
    <source>
        <dbReference type="Proteomes" id="UP000245908"/>
    </source>
</evidence>
<gene>
    <name evidence="2" type="ORF">DDW05_02610</name>
</gene>
<accession>A0A2T9WRW6</accession>
<reference evidence="2 3" key="1">
    <citation type="journal article" date="2015" name="Appl. Environ. Microbiol.">
        <title>Nanoarchaeota, Their Sulfolobales Host, and Nanoarchaeota Virus Distribution across Yellowstone National Park Hot Springs.</title>
        <authorList>
            <person name="Munson-McGee J.H."/>
            <person name="Field E.K."/>
            <person name="Bateson M."/>
            <person name="Rooney C."/>
            <person name="Stepanauskas R."/>
            <person name="Young M.J."/>
        </authorList>
    </citation>
    <scope>NUCLEOTIDE SEQUENCE [LARGE SCALE GENOMIC DNA]</scope>
    <source>
        <strain evidence="2">SCGC AB-777_O03</strain>
    </source>
</reference>
<dbReference type="SUPFAM" id="SSF53756">
    <property type="entry name" value="UDP-Glycosyltransferase/glycogen phosphorylase"/>
    <property type="match status" value="1"/>
</dbReference>
<evidence type="ECO:0000313" key="2">
    <source>
        <dbReference type="EMBL" id="PVU70578.1"/>
    </source>
</evidence>
<evidence type="ECO:0000259" key="1">
    <source>
        <dbReference type="Pfam" id="PF00534"/>
    </source>
</evidence>
<name>A0A2T9WRW6_NANST</name>
<dbReference type="Proteomes" id="UP000245908">
    <property type="component" value="Unassembled WGS sequence"/>
</dbReference>
<protein>
    <recommendedName>
        <fullName evidence="1">Glycosyl transferase family 1 domain-containing protein</fullName>
    </recommendedName>
</protein>
<dbReference type="EMBL" id="QEFH01000023">
    <property type="protein sequence ID" value="PVU70578.1"/>
    <property type="molecule type" value="Genomic_DNA"/>
</dbReference>
<organism evidence="2 3">
    <name type="scientific">Nanobsidianus stetteri</name>
    <dbReference type="NCBI Taxonomy" id="1294122"/>
    <lineage>
        <taxon>Archaea</taxon>
        <taxon>Nanobdellota</taxon>
        <taxon>Candidatus Nanoarchaeia</taxon>
        <taxon>Nanoarchaeales</taxon>
        <taxon>Nanopusillaceae</taxon>
        <taxon>Candidatus Nanobsidianus</taxon>
    </lineage>
</organism>
<dbReference type="Pfam" id="PF00534">
    <property type="entry name" value="Glycos_transf_1"/>
    <property type="match status" value="1"/>
</dbReference>
<feature type="domain" description="Glycosyl transferase family 1" evidence="1">
    <location>
        <begin position="302"/>
        <end position="467"/>
    </location>
</feature>
<comment type="caution">
    <text evidence="2">The sequence shown here is derived from an EMBL/GenBank/DDBJ whole genome shotgun (WGS) entry which is preliminary data.</text>
</comment>
<dbReference type="InterPro" id="IPR001296">
    <property type="entry name" value="Glyco_trans_1"/>
</dbReference>
<dbReference type="Gene3D" id="3.40.50.2000">
    <property type="entry name" value="Glycogen Phosphorylase B"/>
    <property type="match status" value="1"/>
</dbReference>
<dbReference type="AlphaFoldDB" id="A0A2T9WRW6"/>